<evidence type="ECO:0000313" key="1">
    <source>
        <dbReference type="EMBL" id="KAF2825313.1"/>
    </source>
</evidence>
<reference evidence="1" key="1">
    <citation type="journal article" date="2020" name="Stud. Mycol.">
        <title>101 Dothideomycetes genomes: a test case for predicting lifestyles and emergence of pathogens.</title>
        <authorList>
            <person name="Haridas S."/>
            <person name="Albert R."/>
            <person name="Binder M."/>
            <person name="Bloem J."/>
            <person name="Labutti K."/>
            <person name="Salamov A."/>
            <person name="Andreopoulos B."/>
            <person name="Baker S."/>
            <person name="Barry K."/>
            <person name="Bills G."/>
            <person name="Bluhm B."/>
            <person name="Cannon C."/>
            <person name="Castanera R."/>
            <person name="Culley D."/>
            <person name="Daum C."/>
            <person name="Ezra D."/>
            <person name="Gonzalez J."/>
            <person name="Henrissat B."/>
            <person name="Kuo A."/>
            <person name="Liang C."/>
            <person name="Lipzen A."/>
            <person name="Lutzoni F."/>
            <person name="Magnuson J."/>
            <person name="Mondo S."/>
            <person name="Nolan M."/>
            <person name="Ohm R."/>
            <person name="Pangilinan J."/>
            <person name="Park H.-J."/>
            <person name="Ramirez L."/>
            <person name="Alfaro M."/>
            <person name="Sun H."/>
            <person name="Tritt A."/>
            <person name="Yoshinaga Y."/>
            <person name="Zwiers L.-H."/>
            <person name="Turgeon B."/>
            <person name="Goodwin S."/>
            <person name="Spatafora J."/>
            <person name="Crous P."/>
            <person name="Grigoriev I."/>
        </authorList>
    </citation>
    <scope>NUCLEOTIDE SEQUENCE</scope>
    <source>
        <strain evidence="1">CBS 113818</strain>
    </source>
</reference>
<feature type="non-terminal residue" evidence="1">
    <location>
        <position position="97"/>
    </location>
</feature>
<evidence type="ECO:0000313" key="2">
    <source>
        <dbReference type="Proteomes" id="UP000799424"/>
    </source>
</evidence>
<organism evidence="1 2">
    <name type="scientific">Ophiobolus disseminans</name>
    <dbReference type="NCBI Taxonomy" id="1469910"/>
    <lineage>
        <taxon>Eukaryota</taxon>
        <taxon>Fungi</taxon>
        <taxon>Dikarya</taxon>
        <taxon>Ascomycota</taxon>
        <taxon>Pezizomycotina</taxon>
        <taxon>Dothideomycetes</taxon>
        <taxon>Pleosporomycetidae</taxon>
        <taxon>Pleosporales</taxon>
        <taxon>Pleosporineae</taxon>
        <taxon>Phaeosphaeriaceae</taxon>
        <taxon>Ophiobolus</taxon>
    </lineage>
</organism>
<sequence length="97" mass="11348">SSQYCIFLSMSLGYLHQLTTAIGKYFLDSSSSLSQTQHAAVHFCLAFFIISEFEFYRVYINLKKYESSLDALKYFRRANITSERVFPVSRDPWVFGY</sequence>
<dbReference type="Proteomes" id="UP000799424">
    <property type="component" value="Unassembled WGS sequence"/>
</dbReference>
<accession>A0A6A6ZWS1</accession>
<name>A0A6A6ZWS1_9PLEO</name>
<protein>
    <submittedName>
        <fullName evidence="1">Uncharacterized protein</fullName>
    </submittedName>
</protein>
<gene>
    <name evidence="1" type="ORF">CC86DRAFT_264570</name>
</gene>
<dbReference type="OrthoDB" id="3761120at2759"/>
<keyword evidence="2" id="KW-1185">Reference proteome</keyword>
<dbReference type="EMBL" id="MU006228">
    <property type="protein sequence ID" value="KAF2825313.1"/>
    <property type="molecule type" value="Genomic_DNA"/>
</dbReference>
<feature type="non-terminal residue" evidence="1">
    <location>
        <position position="1"/>
    </location>
</feature>
<proteinExistence type="predicted"/>
<dbReference type="AlphaFoldDB" id="A0A6A6ZWS1"/>